<dbReference type="EMBL" id="BCWF01000009">
    <property type="protein sequence ID" value="GAT21006.1"/>
    <property type="molecule type" value="Genomic_DNA"/>
</dbReference>
<organism evidence="1 2">
    <name type="scientific">Aspergillus kawachii</name>
    <name type="common">White koji mold</name>
    <name type="synonym">Aspergillus awamori var. kawachi</name>
    <dbReference type="NCBI Taxonomy" id="1069201"/>
    <lineage>
        <taxon>Eukaryota</taxon>
        <taxon>Fungi</taxon>
        <taxon>Dikarya</taxon>
        <taxon>Ascomycota</taxon>
        <taxon>Pezizomycotina</taxon>
        <taxon>Eurotiomycetes</taxon>
        <taxon>Eurotiomycetidae</taxon>
        <taxon>Eurotiales</taxon>
        <taxon>Aspergillaceae</taxon>
        <taxon>Aspergillus</taxon>
        <taxon>Aspergillus subgen. Circumdati</taxon>
    </lineage>
</organism>
<gene>
    <name evidence="1" type="ORF">RIB2604_00900260</name>
</gene>
<dbReference type="InterPro" id="IPR023213">
    <property type="entry name" value="CAT-like_dom_sf"/>
</dbReference>
<reference evidence="2" key="2">
    <citation type="submission" date="2016-02" db="EMBL/GenBank/DDBJ databases">
        <title>Genome sequencing of Aspergillus luchuensis NBRC 4314.</title>
        <authorList>
            <person name="Yamada O."/>
        </authorList>
    </citation>
    <scope>NUCLEOTIDE SEQUENCE [LARGE SCALE GENOMIC DNA]</scope>
    <source>
        <strain evidence="2">RIB 2604</strain>
    </source>
</reference>
<reference evidence="1 2" key="1">
    <citation type="journal article" date="2016" name="DNA Res.">
        <title>Genome sequence of Aspergillus luchuensis NBRC 4314.</title>
        <authorList>
            <person name="Yamada O."/>
            <person name="Machida M."/>
            <person name="Hosoyama A."/>
            <person name="Goto M."/>
            <person name="Takahashi T."/>
            <person name="Futagami T."/>
            <person name="Yamagata Y."/>
            <person name="Takeuchi M."/>
            <person name="Kobayashi T."/>
            <person name="Koike H."/>
            <person name="Abe K."/>
            <person name="Asai K."/>
            <person name="Arita M."/>
            <person name="Fujita N."/>
            <person name="Fukuda K."/>
            <person name="Higa K."/>
            <person name="Horikawa H."/>
            <person name="Ishikawa T."/>
            <person name="Jinno K."/>
            <person name="Kato Y."/>
            <person name="Kirimura K."/>
            <person name="Mizutani O."/>
            <person name="Nakasone K."/>
            <person name="Sano M."/>
            <person name="Shiraishi Y."/>
            <person name="Tsukahara M."/>
            <person name="Gomi K."/>
        </authorList>
    </citation>
    <scope>NUCLEOTIDE SEQUENCE [LARGE SCALE GENOMIC DNA]</scope>
    <source>
        <strain evidence="1 2">RIB 2604</strain>
    </source>
</reference>
<evidence type="ECO:0000313" key="2">
    <source>
        <dbReference type="Proteomes" id="UP000075230"/>
    </source>
</evidence>
<proteinExistence type="predicted"/>
<dbReference type="Gene3D" id="3.30.559.10">
    <property type="entry name" value="Chloramphenicol acetyltransferase-like domain"/>
    <property type="match status" value="2"/>
</dbReference>
<accession>A0A146F4J1</accession>
<name>A0A146F4J1_ASPKA</name>
<protein>
    <submittedName>
        <fullName evidence="1">Similar to An10g00240</fullName>
    </submittedName>
</protein>
<dbReference type="Proteomes" id="UP000075230">
    <property type="component" value="Unassembled WGS sequence"/>
</dbReference>
<dbReference type="AlphaFoldDB" id="A0A146F4J1"/>
<sequence>MEKVKYRCRSVHPLTCNAMIFTGLIVDAPLDEIVLRQTAAQLVKAWPALGGQLYRSCRPYALSTGSTVDFTSRTLPKGAASWKHGVLQSRECNQPTIIEALDPEELDVAFIFNVPARPANVFLVRVTFLQNATLLCFGISHHLADGTAAYDVIRAYCDLLAGQPITSPLLPPDACGHRMSDRVIFNDPQESLVRSITYAEHLANFTIGFWPTLLLIARVVWCLLLRKLRLQETLEERYIYLPNDWVGAVHKRALDAFAAMPVGAQPTRNNVINACYRRVVEPAQPGSYWIHNSIGLLRQKLSVSQIQTEPVAMLAGELRLASLRYTSPASIKAFLRVCEDHASQRMLPKIPANGRMPMVMITTWTSFDFACLDFSGAACDQSKPVRALFVHPLVRSLRQGVWPSAYTLKGAQKEPGIPFAKVTFGGWSRKRALVATSGQVAADRGTGILGTSMHHDTNGLTPASGYYRLLPAGSSSPQGHPTPIGK</sequence>
<evidence type="ECO:0000313" key="1">
    <source>
        <dbReference type="EMBL" id="GAT21006.1"/>
    </source>
</evidence>
<dbReference type="VEuPathDB" id="FungiDB:ASPFODRAFT_144505"/>
<comment type="caution">
    <text evidence="1">The sequence shown here is derived from an EMBL/GenBank/DDBJ whole genome shotgun (WGS) entry which is preliminary data.</text>
</comment>